<dbReference type="AlphaFoldDB" id="A0A378K8R8"/>
<gene>
    <name evidence="1" type="ORF">NCTC12000_03144</name>
</gene>
<name>A0A378K8R8_LEGPN</name>
<dbReference type="EMBL" id="UGOL01000001">
    <property type="protein sequence ID" value="STX81117.1"/>
    <property type="molecule type" value="Genomic_DNA"/>
</dbReference>
<evidence type="ECO:0000313" key="1">
    <source>
        <dbReference type="EMBL" id="STX81117.1"/>
    </source>
</evidence>
<organism evidence="1 2">
    <name type="scientific">Legionella pneumophila</name>
    <dbReference type="NCBI Taxonomy" id="446"/>
    <lineage>
        <taxon>Bacteria</taxon>
        <taxon>Pseudomonadati</taxon>
        <taxon>Pseudomonadota</taxon>
        <taxon>Gammaproteobacteria</taxon>
        <taxon>Legionellales</taxon>
        <taxon>Legionellaceae</taxon>
        <taxon>Legionella</taxon>
    </lineage>
</organism>
<accession>A0A378K8R8</accession>
<proteinExistence type="predicted"/>
<dbReference type="SUPFAM" id="SSF56112">
    <property type="entry name" value="Protein kinase-like (PK-like)"/>
    <property type="match status" value="1"/>
</dbReference>
<dbReference type="InterPro" id="IPR011009">
    <property type="entry name" value="Kinase-like_dom_sf"/>
</dbReference>
<reference evidence="1 2" key="1">
    <citation type="submission" date="2018-06" db="EMBL/GenBank/DDBJ databases">
        <authorList>
            <consortium name="Pathogen Informatics"/>
            <person name="Doyle S."/>
        </authorList>
    </citation>
    <scope>NUCLEOTIDE SEQUENCE [LARGE SCALE GENOMIC DNA]</scope>
    <source>
        <strain evidence="1 2">NCTC12000</strain>
    </source>
</reference>
<dbReference type="Pfam" id="PF06293">
    <property type="entry name" value="Kdo"/>
    <property type="match status" value="1"/>
</dbReference>
<dbReference type="Proteomes" id="UP000254631">
    <property type="component" value="Unassembled WGS sequence"/>
</dbReference>
<sequence length="253" mass="30297">MIFNRKNSSIFVSPHYPNIKFNLNDFELDFDECQNILQKSRNTIKQLKINNISTVVKSFRIPDGINGFIYRYFRMSKSRRSFEYAEYLRYLNILTPRPIAYIEVFSKMRLYQSYYITEYYAYDFSIRELINMNLNDRDKILRLFVQFTYDMHQKGILHLDNSPGNTLIRRKGNGLEFCVVDINRLKIGNVSLELGISNFNRISTDHEIVEVIADEYAKLTKSNQKDCLTTLWKHIKKYRAYSERKKRIKKIIK</sequence>
<evidence type="ECO:0000313" key="2">
    <source>
        <dbReference type="Proteomes" id="UP000254631"/>
    </source>
</evidence>
<protein>
    <submittedName>
        <fullName evidence="1">Uncharacterized protein</fullName>
    </submittedName>
</protein>